<feature type="transmembrane region" description="Helical" evidence="21">
    <location>
        <begin position="273"/>
        <end position="294"/>
    </location>
</feature>
<organism evidence="22 23">
    <name type="scientific">Candidatus Sungiibacteriota bacterium</name>
    <dbReference type="NCBI Taxonomy" id="2750080"/>
    <lineage>
        <taxon>Bacteria</taxon>
        <taxon>Candidatus Sungiibacteriota</taxon>
    </lineage>
</organism>
<feature type="transmembrane region" description="Helical" evidence="21">
    <location>
        <begin position="164"/>
        <end position="181"/>
    </location>
</feature>
<comment type="caution">
    <text evidence="22">The sequence shown here is derived from an EMBL/GenBank/DDBJ whole genome shotgun (WGS) entry which is preliminary data.</text>
</comment>
<dbReference type="GO" id="GO:0015648">
    <property type="term" value="F:lipid-linked peptidoglycan transporter activity"/>
    <property type="evidence" value="ECO:0007669"/>
    <property type="project" value="TreeGrafter"/>
</dbReference>
<evidence type="ECO:0000256" key="11">
    <source>
        <dbReference type="ARBA" id="ARBA00023136"/>
    </source>
</evidence>
<proteinExistence type="inferred from homology"/>
<keyword evidence="13" id="KW-0961">Cell wall biogenesis/degradation</keyword>
<evidence type="ECO:0000256" key="14">
    <source>
        <dbReference type="ARBA" id="ARBA00032370"/>
    </source>
</evidence>
<name>A0A932R1V5_9BACT</name>
<evidence type="ECO:0000256" key="5">
    <source>
        <dbReference type="ARBA" id="ARBA00022676"/>
    </source>
</evidence>
<feature type="transmembrane region" description="Helical" evidence="21">
    <location>
        <begin position="112"/>
        <end position="130"/>
    </location>
</feature>
<evidence type="ECO:0000256" key="13">
    <source>
        <dbReference type="ARBA" id="ARBA00023316"/>
    </source>
</evidence>
<evidence type="ECO:0000256" key="10">
    <source>
        <dbReference type="ARBA" id="ARBA00022989"/>
    </source>
</evidence>
<keyword evidence="12" id="KW-0131">Cell cycle</keyword>
<dbReference type="GO" id="GO:0032153">
    <property type="term" value="C:cell division site"/>
    <property type="evidence" value="ECO:0007669"/>
    <property type="project" value="TreeGrafter"/>
</dbReference>
<evidence type="ECO:0000313" key="23">
    <source>
        <dbReference type="Proteomes" id="UP000753196"/>
    </source>
</evidence>
<evidence type="ECO:0000256" key="19">
    <source>
        <dbReference type="ARBA" id="ARBA00044770"/>
    </source>
</evidence>
<evidence type="ECO:0000256" key="16">
    <source>
        <dbReference type="ARBA" id="ARBA00038053"/>
    </source>
</evidence>
<keyword evidence="4" id="KW-0132">Cell division</keyword>
<evidence type="ECO:0000256" key="6">
    <source>
        <dbReference type="ARBA" id="ARBA00022679"/>
    </source>
</evidence>
<evidence type="ECO:0000256" key="12">
    <source>
        <dbReference type="ARBA" id="ARBA00023306"/>
    </source>
</evidence>
<dbReference type="PANTHER" id="PTHR30474:SF2">
    <property type="entry name" value="PEPTIDOGLYCAN GLYCOSYLTRANSFERASE FTSW-RELATED"/>
    <property type="match status" value="1"/>
</dbReference>
<sequence length="365" mass="39461">MRIVRRMNTSLLFLTIALFGGGLLILFSASMVLSYKNFGSIWSYALRQFLIGGIIGAVLCTVGALVPYRQWKRLAIPLMLTSFFLLALLFIPHTSYSFGGARRWLKLGPVSFQPSEFLKFSFIVYLASWLDARRRQVASISQGMIPFALMITVVAVFLIMQPDVGTLGIILATAGMMYLVGGGKISQIAALAGLGLVLFYFIIQLAPYRLSRVLVFFKPDLDPQGAGYQISQASIAIGTGGFWGAGFGRGVQKYHYLPEPMGDSIFAIFVEEMGFLGALILTGAFAAFFIKGFAIARNAPDTFGRLLASGISVGIMTQAFVNMAAISGLLPLTGIPLPFLSYGGTALGMTLGMVGILLNISKRYT</sequence>
<feature type="transmembrane region" description="Helical" evidence="21">
    <location>
        <begin position="188"/>
        <end position="208"/>
    </location>
</feature>
<evidence type="ECO:0000256" key="2">
    <source>
        <dbReference type="ARBA" id="ARBA00004752"/>
    </source>
</evidence>
<comment type="similarity">
    <text evidence="16">Belongs to the SEDS family. FtsW subfamily.</text>
</comment>
<keyword evidence="5" id="KW-0328">Glycosyltransferase</keyword>
<feature type="transmembrane region" description="Helical" evidence="21">
    <location>
        <begin position="306"/>
        <end position="327"/>
    </location>
</feature>
<dbReference type="EMBL" id="JACQCR010000056">
    <property type="protein sequence ID" value="MBI3631162.1"/>
    <property type="molecule type" value="Genomic_DNA"/>
</dbReference>
<dbReference type="AlphaFoldDB" id="A0A932R1V5"/>
<evidence type="ECO:0000256" key="9">
    <source>
        <dbReference type="ARBA" id="ARBA00022984"/>
    </source>
</evidence>
<dbReference type="PROSITE" id="PS00428">
    <property type="entry name" value="FTSW_RODA_SPOVE"/>
    <property type="match status" value="1"/>
</dbReference>
<dbReference type="GO" id="GO:0071555">
    <property type="term" value="P:cell wall organization"/>
    <property type="evidence" value="ECO:0007669"/>
    <property type="project" value="UniProtKB-KW"/>
</dbReference>
<keyword evidence="7 21" id="KW-0812">Transmembrane</keyword>
<dbReference type="GO" id="GO:0009252">
    <property type="term" value="P:peptidoglycan biosynthetic process"/>
    <property type="evidence" value="ECO:0007669"/>
    <property type="project" value="UniProtKB-KW"/>
</dbReference>
<dbReference type="GO" id="GO:0051301">
    <property type="term" value="P:cell division"/>
    <property type="evidence" value="ECO:0007669"/>
    <property type="project" value="UniProtKB-KW"/>
</dbReference>
<dbReference type="InterPro" id="IPR018365">
    <property type="entry name" value="Cell_cycle_FtsW-rel_CS"/>
</dbReference>
<reference evidence="22" key="1">
    <citation type="submission" date="2020-07" db="EMBL/GenBank/DDBJ databases">
        <title>Huge and variable diversity of episymbiotic CPR bacteria and DPANN archaea in groundwater ecosystems.</title>
        <authorList>
            <person name="He C.Y."/>
            <person name="Keren R."/>
            <person name="Whittaker M."/>
            <person name="Farag I.F."/>
            <person name="Doudna J."/>
            <person name="Cate J.H.D."/>
            <person name="Banfield J.F."/>
        </authorList>
    </citation>
    <scope>NUCLEOTIDE SEQUENCE</scope>
    <source>
        <strain evidence="22">NC_groundwater_973_Pr1_S-0.2um_54_13</strain>
    </source>
</reference>
<dbReference type="Proteomes" id="UP000753196">
    <property type="component" value="Unassembled WGS sequence"/>
</dbReference>
<evidence type="ECO:0000256" key="1">
    <source>
        <dbReference type="ARBA" id="ARBA00004651"/>
    </source>
</evidence>
<dbReference type="EC" id="2.4.99.28" evidence="19"/>
<gene>
    <name evidence="22" type="primary">ftsW</name>
    <name evidence="22" type="ORF">HY221_02390</name>
</gene>
<protein>
    <recommendedName>
        <fullName evidence="17">Probable peptidoglycan glycosyltransferase FtsW</fullName>
        <ecNumber evidence="19">2.4.99.28</ecNumber>
    </recommendedName>
    <alternativeName>
        <fullName evidence="18">Cell division protein FtsW</fullName>
    </alternativeName>
    <alternativeName>
        <fullName evidence="15">Cell wall polymerase</fullName>
    </alternativeName>
    <alternativeName>
        <fullName evidence="14">Peptidoglycan polymerase</fullName>
    </alternativeName>
</protein>
<feature type="transmembrane region" description="Helical" evidence="21">
    <location>
        <begin position="339"/>
        <end position="360"/>
    </location>
</feature>
<keyword evidence="10 21" id="KW-1133">Transmembrane helix</keyword>
<evidence type="ECO:0000256" key="15">
    <source>
        <dbReference type="ARBA" id="ARBA00033270"/>
    </source>
</evidence>
<dbReference type="InterPro" id="IPR013437">
    <property type="entry name" value="FtsW"/>
</dbReference>
<dbReference type="GO" id="GO:0008955">
    <property type="term" value="F:peptidoglycan glycosyltransferase activity"/>
    <property type="evidence" value="ECO:0007669"/>
    <property type="project" value="UniProtKB-EC"/>
</dbReference>
<feature type="transmembrane region" description="Helical" evidence="21">
    <location>
        <begin position="74"/>
        <end position="92"/>
    </location>
</feature>
<evidence type="ECO:0000256" key="8">
    <source>
        <dbReference type="ARBA" id="ARBA00022960"/>
    </source>
</evidence>
<evidence type="ECO:0000256" key="4">
    <source>
        <dbReference type="ARBA" id="ARBA00022618"/>
    </source>
</evidence>
<dbReference type="GO" id="GO:0008360">
    <property type="term" value="P:regulation of cell shape"/>
    <property type="evidence" value="ECO:0007669"/>
    <property type="project" value="UniProtKB-KW"/>
</dbReference>
<keyword evidence="3" id="KW-1003">Cell membrane</keyword>
<evidence type="ECO:0000256" key="20">
    <source>
        <dbReference type="ARBA" id="ARBA00049902"/>
    </source>
</evidence>
<keyword evidence="9" id="KW-0573">Peptidoglycan synthesis</keyword>
<keyword evidence="6" id="KW-0808">Transferase</keyword>
<evidence type="ECO:0000256" key="7">
    <source>
        <dbReference type="ARBA" id="ARBA00022692"/>
    </source>
</evidence>
<evidence type="ECO:0000313" key="22">
    <source>
        <dbReference type="EMBL" id="MBI3631162.1"/>
    </source>
</evidence>
<keyword evidence="8" id="KW-0133">Cell shape</keyword>
<comment type="pathway">
    <text evidence="2">Cell wall biogenesis; peptidoglycan biosynthesis.</text>
</comment>
<dbReference type="InterPro" id="IPR001182">
    <property type="entry name" value="FtsW/RodA"/>
</dbReference>
<accession>A0A932R1V5</accession>
<feature type="transmembrane region" description="Helical" evidence="21">
    <location>
        <begin position="137"/>
        <end position="158"/>
    </location>
</feature>
<evidence type="ECO:0000256" key="17">
    <source>
        <dbReference type="ARBA" id="ARBA00041185"/>
    </source>
</evidence>
<evidence type="ECO:0000256" key="18">
    <source>
        <dbReference type="ARBA" id="ARBA00041418"/>
    </source>
</evidence>
<dbReference type="GO" id="GO:0005886">
    <property type="term" value="C:plasma membrane"/>
    <property type="evidence" value="ECO:0007669"/>
    <property type="project" value="UniProtKB-SubCell"/>
</dbReference>
<comment type="catalytic activity">
    <reaction evidence="20">
        <text>[GlcNAc-(1-&gt;4)-Mur2Ac(oyl-L-Ala-gamma-D-Glu-L-Lys-D-Ala-D-Ala)](n)-di-trans,octa-cis-undecaprenyl diphosphate + beta-D-GlcNAc-(1-&gt;4)-Mur2Ac(oyl-L-Ala-gamma-D-Glu-L-Lys-D-Ala-D-Ala)-di-trans,octa-cis-undecaprenyl diphosphate = [GlcNAc-(1-&gt;4)-Mur2Ac(oyl-L-Ala-gamma-D-Glu-L-Lys-D-Ala-D-Ala)](n+1)-di-trans,octa-cis-undecaprenyl diphosphate + di-trans,octa-cis-undecaprenyl diphosphate + H(+)</text>
        <dbReference type="Rhea" id="RHEA:23708"/>
        <dbReference type="Rhea" id="RHEA-COMP:9602"/>
        <dbReference type="Rhea" id="RHEA-COMP:9603"/>
        <dbReference type="ChEBI" id="CHEBI:15378"/>
        <dbReference type="ChEBI" id="CHEBI:58405"/>
        <dbReference type="ChEBI" id="CHEBI:60033"/>
        <dbReference type="ChEBI" id="CHEBI:78435"/>
        <dbReference type="EC" id="2.4.99.28"/>
    </reaction>
</comment>
<comment type="subcellular location">
    <subcellularLocation>
        <location evidence="1">Cell membrane</location>
        <topology evidence="1">Multi-pass membrane protein</topology>
    </subcellularLocation>
</comment>
<evidence type="ECO:0000256" key="21">
    <source>
        <dbReference type="SAM" id="Phobius"/>
    </source>
</evidence>
<feature type="transmembrane region" description="Helical" evidence="21">
    <location>
        <begin position="44"/>
        <end position="67"/>
    </location>
</feature>
<evidence type="ECO:0000256" key="3">
    <source>
        <dbReference type="ARBA" id="ARBA00022475"/>
    </source>
</evidence>
<dbReference type="NCBIfam" id="TIGR02614">
    <property type="entry name" value="ftsW"/>
    <property type="match status" value="1"/>
</dbReference>
<dbReference type="Pfam" id="PF01098">
    <property type="entry name" value="FTSW_RODA_SPOVE"/>
    <property type="match status" value="1"/>
</dbReference>
<dbReference type="PANTHER" id="PTHR30474">
    <property type="entry name" value="CELL CYCLE PROTEIN"/>
    <property type="match status" value="1"/>
</dbReference>
<keyword evidence="11 21" id="KW-0472">Membrane</keyword>